<evidence type="ECO:0000313" key="3">
    <source>
        <dbReference type="Proteomes" id="UP000076532"/>
    </source>
</evidence>
<dbReference type="OrthoDB" id="2418900at2759"/>
<feature type="compositionally biased region" description="Acidic residues" evidence="1">
    <location>
        <begin position="69"/>
        <end position="79"/>
    </location>
</feature>
<dbReference type="AlphaFoldDB" id="A0A166HU38"/>
<feature type="region of interest" description="Disordered" evidence="1">
    <location>
        <begin position="62"/>
        <end position="99"/>
    </location>
</feature>
<proteinExistence type="predicted"/>
<sequence length="738" mass="82635">MSHSLLNPPTTVLQRNSDEYPCPNPSCNLVYTSHDDVCDHLVEIGSPCTEWARGIVDSMLQGQSHAEGEVDDDDDDDDALPSLIPVYEGADGDELDPLPPPPAPLDITPPPLTSIAGLTKIYHPNASVGISGGLNLLEQVHAGKGPNDEHAKARLSNPYYPFSSRRDWELAKWLTDSSLTQAEIDTFLKLDRIKRDPPSFASARALRDRIEVLPEVPAWQFEELKIPGYSTKTPMILYWRDGLKVAEFLFSNPVFATSMETTPYKLIDEDGLPVVGEFMSAKFAWEYQSRLPKGRTMLGIILASDKTPLTVGTGNREMHPLFIALANTDAGVRMKASSCAFALVAYMPIPKFKNVSGPVHAALVARVFHSSVEIVTKTLQIAERNGHTMPDPCGLLRTCHTPLASFIGDRPEQLMIACVRSNESATSIARQHQFGEATQQPPRTRDHTLNLLHAVLQKVDPANIPLFVRESYLVGLNGVHRPFWAGWGSAEPSLFLTPDVLHAWHKFHFDHVLKWVINIMGGEELDRRMSALQIRVGVRHWANGISKLKQVTGREHRDLQKILVAVIAGAVDDQVLCSVRSLGDFIFHGQGLLLYDDHLYAILEAHREFHHYKNAIILAGGRRGKNGPIPHFNIPKLEGLGRIVYNAQWMGAPFQWTSDVTERLHITHVKTPYRASNRRNYDEQCARWMDRHEKIRLFSGPGLLNQYNPSNRWLAYMSKLQLQLGAIIDYFTPVCCIE</sequence>
<accession>A0A166HU38</accession>
<keyword evidence="3" id="KW-1185">Reference proteome</keyword>
<gene>
    <name evidence="2" type="ORF">FIBSPDRAFT_955552</name>
</gene>
<evidence type="ECO:0008006" key="4">
    <source>
        <dbReference type="Google" id="ProtNLM"/>
    </source>
</evidence>
<evidence type="ECO:0000256" key="1">
    <source>
        <dbReference type="SAM" id="MobiDB-lite"/>
    </source>
</evidence>
<dbReference type="Pfam" id="PF18759">
    <property type="entry name" value="Plavaka"/>
    <property type="match status" value="1"/>
</dbReference>
<dbReference type="EMBL" id="KV417565">
    <property type="protein sequence ID" value="KZP19236.1"/>
    <property type="molecule type" value="Genomic_DNA"/>
</dbReference>
<protein>
    <recommendedName>
        <fullName evidence="4">C2H2-type domain-containing protein</fullName>
    </recommendedName>
</protein>
<dbReference type="InterPro" id="IPR041078">
    <property type="entry name" value="Plavaka"/>
</dbReference>
<name>A0A166HU38_9AGAM</name>
<dbReference type="Proteomes" id="UP000076532">
    <property type="component" value="Unassembled WGS sequence"/>
</dbReference>
<evidence type="ECO:0000313" key="2">
    <source>
        <dbReference type="EMBL" id="KZP19236.1"/>
    </source>
</evidence>
<organism evidence="2 3">
    <name type="scientific">Athelia psychrophila</name>
    <dbReference type="NCBI Taxonomy" id="1759441"/>
    <lineage>
        <taxon>Eukaryota</taxon>
        <taxon>Fungi</taxon>
        <taxon>Dikarya</taxon>
        <taxon>Basidiomycota</taxon>
        <taxon>Agaricomycotina</taxon>
        <taxon>Agaricomycetes</taxon>
        <taxon>Agaricomycetidae</taxon>
        <taxon>Atheliales</taxon>
        <taxon>Atheliaceae</taxon>
        <taxon>Athelia</taxon>
    </lineage>
</organism>
<reference evidence="2 3" key="1">
    <citation type="journal article" date="2016" name="Mol. Biol. Evol.">
        <title>Comparative Genomics of Early-Diverging Mushroom-Forming Fungi Provides Insights into the Origins of Lignocellulose Decay Capabilities.</title>
        <authorList>
            <person name="Nagy L.G."/>
            <person name="Riley R."/>
            <person name="Tritt A."/>
            <person name="Adam C."/>
            <person name="Daum C."/>
            <person name="Floudas D."/>
            <person name="Sun H."/>
            <person name="Yadav J.S."/>
            <person name="Pangilinan J."/>
            <person name="Larsson K.H."/>
            <person name="Matsuura K."/>
            <person name="Barry K."/>
            <person name="Labutti K."/>
            <person name="Kuo R."/>
            <person name="Ohm R.A."/>
            <person name="Bhattacharya S.S."/>
            <person name="Shirouzu T."/>
            <person name="Yoshinaga Y."/>
            <person name="Martin F.M."/>
            <person name="Grigoriev I.V."/>
            <person name="Hibbett D.S."/>
        </authorList>
    </citation>
    <scope>NUCLEOTIDE SEQUENCE [LARGE SCALE GENOMIC DNA]</scope>
    <source>
        <strain evidence="2 3">CBS 109695</strain>
    </source>
</reference>